<dbReference type="EMBL" id="PYAW01000010">
    <property type="protein sequence ID" value="PSL42815.1"/>
    <property type="molecule type" value="Genomic_DNA"/>
</dbReference>
<dbReference type="InterPro" id="IPR022298">
    <property type="entry name" value="Conjug_transposon_TraN"/>
</dbReference>
<sequence>MKSAIIVILMLISVSVFSQPVQLPAKSIVKPYALPVSFNHTTVLVFPAPVKDGDRGDKNILATRQTGVDNVLKVKAARKGFDTTNLHVFTSDGQLYSFEVFYSESITDNTYNLNTYNLKSTNYGAAPLILADLVESNENIQTNALIVKNSRPQFHLTKRKFNMKLALRSIHYSDDKLYFSYRITNRSNLPYIIDFCRMYISDTRKVKRTSSQEQEIIPLFKSKEAWVNGSSSIDVIIAVKKFTIPDGKKFKIEFFEKGGGRNINIALKNRHIFRAKSL</sequence>
<dbReference type="Proteomes" id="UP000240971">
    <property type="component" value="Unassembled WGS sequence"/>
</dbReference>
<reference evidence="2 3" key="1">
    <citation type="submission" date="2018-03" db="EMBL/GenBank/DDBJ databases">
        <title>Genomic Encyclopedia of Archaeal and Bacterial Type Strains, Phase II (KMG-II): from individual species to whole genera.</title>
        <authorList>
            <person name="Goeker M."/>
        </authorList>
    </citation>
    <scope>NUCLEOTIDE SEQUENCE [LARGE SCALE GENOMIC DNA]</scope>
    <source>
        <strain evidence="2 3">DSM 24859</strain>
    </source>
</reference>
<comment type="caution">
    <text evidence="2">The sequence shown here is derived from an EMBL/GenBank/DDBJ whole genome shotgun (WGS) entry which is preliminary data.</text>
</comment>
<keyword evidence="3" id="KW-1185">Reference proteome</keyword>
<name>A0A2P8H9B6_CHINA</name>
<dbReference type="RefSeq" id="WP_106531271.1">
    <property type="nucleotide sequence ID" value="NZ_PYAW01000010.1"/>
</dbReference>
<protein>
    <submittedName>
        <fullName evidence="2">Conjugative transposon TraN protein</fullName>
    </submittedName>
</protein>
<dbReference type="OrthoDB" id="1038500at2"/>
<evidence type="ECO:0000256" key="1">
    <source>
        <dbReference type="SAM" id="SignalP"/>
    </source>
</evidence>
<dbReference type="Pfam" id="PF13595">
    <property type="entry name" value="DUF4138"/>
    <property type="match status" value="1"/>
</dbReference>
<dbReference type="NCBIfam" id="TIGR03780">
    <property type="entry name" value="Bac_Flav_CT_N"/>
    <property type="match status" value="1"/>
</dbReference>
<feature type="signal peptide" evidence="1">
    <location>
        <begin position="1"/>
        <end position="18"/>
    </location>
</feature>
<dbReference type="AlphaFoldDB" id="A0A2P8H9B6"/>
<feature type="chain" id="PRO_5015178730" evidence="1">
    <location>
        <begin position="19"/>
        <end position="278"/>
    </location>
</feature>
<evidence type="ECO:0000313" key="2">
    <source>
        <dbReference type="EMBL" id="PSL42815.1"/>
    </source>
</evidence>
<evidence type="ECO:0000313" key="3">
    <source>
        <dbReference type="Proteomes" id="UP000240971"/>
    </source>
</evidence>
<proteinExistence type="predicted"/>
<gene>
    <name evidence="2" type="ORF">CLV51_11031</name>
</gene>
<keyword evidence="1" id="KW-0732">Signal</keyword>
<organism evidence="2 3">
    <name type="scientific">Chitinophaga niastensis</name>
    <dbReference type="NCBI Taxonomy" id="536980"/>
    <lineage>
        <taxon>Bacteria</taxon>
        <taxon>Pseudomonadati</taxon>
        <taxon>Bacteroidota</taxon>
        <taxon>Chitinophagia</taxon>
        <taxon>Chitinophagales</taxon>
        <taxon>Chitinophagaceae</taxon>
        <taxon>Chitinophaga</taxon>
    </lineage>
</organism>
<accession>A0A2P8H9B6</accession>